<evidence type="ECO:0000313" key="3">
    <source>
        <dbReference type="Proteomes" id="UP001391051"/>
    </source>
</evidence>
<dbReference type="RefSeq" id="XP_066699900.1">
    <property type="nucleotide sequence ID" value="XM_066843788.1"/>
</dbReference>
<gene>
    <name evidence="2" type="ORF">PG986_007566</name>
</gene>
<comment type="caution">
    <text evidence="2">The sequence shown here is derived from an EMBL/GenBank/DDBJ whole genome shotgun (WGS) entry which is preliminary data.</text>
</comment>
<dbReference type="Proteomes" id="UP001391051">
    <property type="component" value="Unassembled WGS sequence"/>
</dbReference>
<evidence type="ECO:0000313" key="2">
    <source>
        <dbReference type="EMBL" id="KAK7951838.1"/>
    </source>
</evidence>
<organism evidence="2 3">
    <name type="scientific">Apiospora aurea</name>
    <dbReference type="NCBI Taxonomy" id="335848"/>
    <lineage>
        <taxon>Eukaryota</taxon>
        <taxon>Fungi</taxon>
        <taxon>Dikarya</taxon>
        <taxon>Ascomycota</taxon>
        <taxon>Pezizomycotina</taxon>
        <taxon>Sordariomycetes</taxon>
        <taxon>Xylariomycetidae</taxon>
        <taxon>Amphisphaeriales</taxon>
        <taxon>Apiosporaceae</taxon>
        <taxon>Apiospora</taxon>
    </lineage>
</organism>
<reference evidence="2 3" key="1">
    <citation type="submission" date="2023-01" db="EMBL/GenBank/DDBJ databases">
        <title>Analysis of 21 Apiospora genomes using comparative genomics revels a genus with tremendous synthesis potential of carbohydrate active enzymes and secondary metabolites.</title>
        <authorList>
            <person name="Sorensen T."/>
        </authorList>
    </citation>
    <scope>NUCLEOTIDE SEQUENCE [LARGE SCALE GENOMIC DNA]</scope>
    <source>
        <strain evidence="2 3">CBS 24483</strain>
    </source>
</reference>
<feature type="compositionally biased region" description="Polar residues" evidence="1">
    <location>
        <begin position="1"/>
        <end position="13"/>
    </location>
</feature>
<dbReference type="GeneID" id="92076850"/>
<dbReference type="EMBL" id="JAQQWE010000005">
    <property type="protein sequence ID" value="KAK7951838.1"/>
    <property type="molecule type" value="Genomic_DNA"/>
</dbReference>
<evidence type="ECO:0008006" key="4">
    <source>
        <dbReference type="Google" id="ProtNLM"/>
    </source>
</evidence>
<protein>
    <recommendedName>
        <fullName evidence="4">Conidiation-specific protein 8</fullName>
    </recommendedName>
</protein>
<accession>A0ABR1QCY0</accession>
<evidence type="ECO:0000256" key="1">
    <source>
        <dbReference type="SAM" id="MobiDB-lite"/>
    </source>
</evidence>
<feature type="region of interest" description="Disordered" evidence="1">
    <location>
        <begin position="1"/>
        <end position="71"/>
    </location>
</feature>
<sequence length="71" mass="7918">MDRTTSGSEQPNAFSKRRSSGPGFEGLLASKRPNDPTSQARRNSLHDQKPQAGFFGQMWHNFTRGHDNASK</sequence>
<name>A0ABR1QCY0_9PEZI</name>
<keyword evidence="3" id="KW-1185">Reference proteome</keyword>
<proteinExistence type="predicted"/>